<comment type="caution">
    <text evidence="2">The sequence shown here is derived from an EMBL/GenBank/DDBJ whole genome shotgun (WGS) entry which is preliminary data.</text>
</comment>
<gene>
    <name evidence="2" type="ORF">ILYODFUR_018871</name>
</gene>
<protein>
    <submittedName>
        <fullName evidence="2">Uncharacterized protein</fullName>
    </submittedName>
</protein>
<feature type="compositionally biased region" description="Polar residues" evidence="1">
    <location>
        <begin position="64"/>
        <end position="100"/>
    </location>
</feature>
<dbReference type="Proteomes" id="UP001482620">
    <property type="component" value="Unassembled WGS sequence"/>
</dbReference>
<keyword evidence="3" id="KW-1185">Reference proteome</keyword>
<dbReference type="EMBL" id="JAHRIQ010094541">
    <property type="protein sequence ID" value="MEQ2252160.1"/>
    <property type="molecule type" value="Genomic_DNA"/>
</dbReference>
<feature type="non-terminal residue" evidence="2">
    <location>
        <position position="100"/>
    </location>
</feature>
<feature type="compositionally biased region" description="Low complexity" evidence="1">
    <location>
        <begin position="42"/>
        <end position="61"/>
    </location>
</feature>
<proteinExistence type="predicted"/>
<reference evidence="2 3" key="1">
    <citation type="submission" date="2021-06" db="EMBL/GenBank/DDBJ databases">
        <authorList>
            <person name="Palmer J.M."/>
        </authorList>
    </citation>
    <scope>NUCLEOTIDE SEQUENCE [LARGE SCALE GENOMIC DNA]</scope>
    <source>
        <strain evidence="3">if_2019</strain>
        <tissue evidence="2">Muscle</tissue>
    </source>
</reference>
<name>A0ABV0V487_9TELE</name>
<organism evidence="2 3">
    <name type="scientific">Ilyodon furcidens</name>
    <name type="common">goldbreast splitfin</name>
    <dbReference type="NCBI Taxonomy" id="33524"/>
    <lineage>
        <taxon>Eukaryota</taxon>
        <taxon>Metazoa</taxon>
        <taxon>Chordata</taxon>
        <taxon>Craniata</taxon>
        <taxon>Vertebrata</taxon>
        <taxon>Euteleostomi</taxon>
        <taxon>Actinopterygii</taxon>
        <taxon>Neopterygii</taxon>
        <taxon>Teleostei</taxon>
        <taxon>Neoteleostei</taxon>
        <taxon>Acanthomorphata</taxon>
        <taxon>Ovalentaria</taxon>
        <taxon>Atherinomorphae</taxon>
        <taxon>Cyprinodontiformes</taxon>
        <taxon>Goodeidae</taxon>
        <taxon>Ilyodon</taxon>
    </lineage>
</organism>
<feature type="region of interest" description="Disordered" evidence="1">
    <location>
        <begin position="29"/>
        <end position="100"/>
    </location>
</feature>
<evidence type="ECO:0000256" key="1">
    <source>
        <dbReference type="SAM" id="MobiDB-lite"/>
    </source>
</evidence>
<evidence type="ECO:0000313" key="3">
    <source>
        <dbReference type="Proteomes" id="UP001482620"/>
    </source>
</evidence>
<evidence type="ECO:0000313" key="2">
    <source>
        <dbReference type="EMBL" id="MEQ2252160.1"/>
    </source>
</evidence>
<sequence length="100" mass="10407">MACGLEKFRYAQDDFVLTHSGKTAAFVSECRTKSSRPAAPQKTPKTPSSSGFSSSKTPPKGLSRTRSPGSGNEASGSQSAGKSNRSSPSPTSPGTQRNLK</sequence>
<accession>A0ABV0V487</accession>